<proteinExistence type="predicted"/>
<dbReference type="AlphaFoldDB" id="A0A0J9VCS1"/>
<organism evidence="1 2">
    <name type="scientific">Fusarium oxysporum f. sp. lycopersici (strain 4287 / CBS 123668 / FGSC 9935 / NRRL 34936)</name>
    <name type="common">Fusarium vascular wilt of tomato</name>
    <dbReference type="NCBI Taxonomy" id="426428"/>
    <lineage>
        <taxon>Eukaryota</taxon>
        <taxon>Fungi</taxon>
        <taxon>Dikarya</taxon>
        <taxon>Ascomycota</taxon>
        <taxon>Pezizomycotina</taxon>
        <taxon>Sordariomycetes</taxon>
        <taxon>Hypocreomycetidae</taxon>
        <taxon>Hypocreales</taxon>
        <taxon>Nectriaceae</taxon>
        <taxon>Fusarium</taxon>
        <taxon>Fusarium oxysporum species complex</taxon>
    </lineage>
</organism>
<dbReference type="GeneID" id="28960797"/>
<dbReference type="KEGG" id="fox:FOXG_20091"/>
<reference evidence="1" key="1">
    <citation type="submission" date="2007-04" db="EMBL/GenBank/DDBJ databases">
        <authorList>
            <consortium name="The Broad Institute Genome Sequencing Platform"/>
            <person name="Birren B."/>
            <person name="Lander E."/>
            <person name="Galagan J."/>
            <person name="Nusbaum C."/>
            <person name="Devon K."/>
            <person name="Ma L.-J."/>
            <person name="Jaffe D."/>
            <person name="Butler J."/>
            <person name="Alvarez P."/>
            <person name="Gnerre S."/>
            <person name="Grabherr M."/>
            <person name="Kleber M."/>
            <person name="Mauceli E."/>
            <person name="Brockman W."/>
            <person name="MacCallum I.A."/>
            <person name="Young S."/>
            <person name="LaButti K."/>
            <person name="DeCaprio D."/>
            <person name="Crawford M."/>
            <person name="Koehrsen M."/>
            <person name="Engels R."/>
            <person name="Montgomery P."/>
            <person name="Pearson M."/>
            <person name="Howarth C."/>
            <person name="Larson L."/>
            <person name="White J."/>
            <person name="O'Leary S."/>
            <person name="Kodira C."/>
            <person name="Zeng Q."/>
            <person name="Yandava C."/>
            <person name="Alvarado L."/>
            <person name="Kistler C."/>
            <person name="Shim W.-B."/>
            <person name="Kang S."/>
            <person name="Woloshuk C."/>
        </authorList>
    </citation>
    <scope>NUCLEOTIDE SEQUENCE</scope>
    <source>
        <strain evidence="1">4287</strain>
    </source>
</reference>
<name>A0A0J9VCS1_FUSO4</name>
<dbReference type="RefSeq" id="XP_018246948.1">
    <property type="nucleotide sequence ID" value="XM_018400371.1"/>
</dbReference>
<reference evidence="1" key="2">
    <citation type="journal article" date="2010" name="Nature">
        <title>Comparative genomics reveals mobile pathogenicity chromosomes in Fusarium.</title>
        <authorList>
            <person name="Ma L.J."/>
            <person name="van der Does H.C."/>
            <person name="Borkovich K.A."/>
            <person name="Coleman J.J."/>
            <person name="Daboussi M.J."/>
            <person name="Di Pietro A."/>
            <person name="Dufresne M."/>
            <person name="Freitag M."/>
            <person name="Grabherr M."/>
            <person name="Henrissat B."/>
            <person name="Houterman P.M."/>
            <person name="Kang S."/>
            <person name="Shim W.B."/>
            <person name="Woloshuk C."/>
            <person name="Xie X."/>
            <person name="Xu J.R."/>
            <person name="Antoniw J."/>
            <person name="Baker S.E."/>
            <person name="Bluhm B.H."/>
            <person name="Breakspear A."/>
            <person name="Brown D.W."/>
            <person name="Butchko R.A."/>
            <person name="Chapman S."/>
            <person name="Coulson R."/>
            <person name="Coutinho P.M."/>
            <person name="Danchin E.G."/>
            <person name="Diener A."/>
            <person name="Gale L.R."/>
            <person name="Gardiner D.M."/>
            <person name="Goff S."/>
            <person name="Hammond-Kosack K.E."/>
            <person name="Hilburn K."/>
            <person name="Hua-Van A."/>
            <person name="Jonkers W."/>
            <person name="Kazan K."/>
            <person name="Kodira C.D."/>
            <person name="Koehrsen M."/>
            <person name="Kumar L."/>
            <person name="Lee Y.H."/>
            <person name="Li L."/>
            <person name="Manners J.M."/>
            <person name="Miranda-Saavedra D."/>
            <person name="Mukherjee M."/>
            <person name="Park G."/>
            <person name="Park J."/>
            <person name="Park S.Y."/>
            <person name="Proctor R.H."/>
            <person name="Regev A."/>
            <person name="Ruiz-Roldan M.C."/>
            <person name="Sain D."/>
            <person name="Sakthikumar S."/>
            <person name="Sykes S."/>
            <person name="Schwartz D.C."/>
            <person name="Turgeon B.G."/>
            <person name="Wapinski I."/>
            <person name="Yoder O."/>
            <person name="Young S."/>
            <person name="Zeng Q."/>
            <person name="Zhou S."/>
            <person name="Galagan J."/>
            <person name="Cuomo C.A."/>
            <person name="Kistler H.C."/>
            <person name="Rep M."/>
        </authorList>
    </citation>
    <scope>NUCLEOTIDE SEQUENCE [LARGE SCALE GENOMIC DNA]</scope>
    <source>
        <strain evidence="1">4287</strain>
    </source>
</reference>
<dbReference type="VEuPathDB" id="FungiDB:FOXG_20091"/>
<dbReference type="EMBL" id="DS231707">
    <property type="protein sequence ID" value="KNB08903.1"/>
    <property type="molecule type" value="Genomic_DNA"/>
</dbReference>
<protein>
    <submittedName>
        <fullName evidence="1">Uncharacterized protein</fullName>
    </submittedName>
</protein>
<gene>
    <name evidence="1" type="ORF">FOXG_20091</name>
</gene>
<evidence type="ECO:0000313" key="1">
    <source>
        <dbReference type="EMBL" id="KNB08903.1"/>
    </source>
</evidence>
<dbReference type="Proteomes" id="UP000009097">
    <property type="component" value="Unassembled WGS sequence"/>
</dbReference>
<sequence length="43" mass="4773">MISFMSPASPLSCKPEVPNVELRCPKDQTLTNVLSKPEIMNLL</sequence>
<evidence type="ECO:0000313" key="2">
    <source>
        <dbReference type="Proteomes" id="UP000009097"/>
    </source>
</evidence>
<accession>A0A0J9VCS1</accession>